<proteinExistence type="predicted"/>
<dbReference type="InterPro" id="IPR052703">
    <property type="entry name" value="Aromatic_CoA_ox/epox"/>
</dbReference>
<dbReference type="CDD" id="cd00657">
    <property type="entry name" value="Ferritin_like"/>
    <property type="match status" value="1"/>
</dbReference>
<dbReference type="Pfam" id="PF05138">
    <property type="entry name" value="PaaA_PaaC"/>
    <property type="match status" value="1"/>
</dbReference>
<evidence type="ECO:0000313" key="1">
    <source>
        <dbReference type="EMBL" id="HHM67736.1"/>
    </source>
</evidence>
<gene>
    <name evidence="1" type="ORF">ENM28_03295</name>
</gene>
<organism evidence="1">
    <name type="scientific">Thermus caliditerrae</name>
    <dbReference type="NCBI Taxonomy" id="1330700"/>
    <lineage>
        <taxon>Bacteria</taxon>
        <taxon>Thermotogati</taxon>
        <taxon>Deinococcota</taxon>
        <taxon>Deinococci</taxon>
        <taxon>Thermales</taxon>
        <taxon>Thermaceae</taxon>
        <taxon>Thermus</taxon>
    </lineage>
</organism>
<dbReference type="InterPro" id="IPR007814">
    <property type="entry name" value="PaaA_PaaC"/>
</dbReference>
<dbReference type="InterPro" id="IPR009078">
    <property type="entry name" value="Ferritin-like_SF"/>
</dbReference>
<protein>
    <submittedName>
        <fullName evidence="1">Phenylacetate-CoA oxygenase subunit PaaI</fullName>
    </submittedName>
</protein>
<accession>A0A7C5RED4</accession>
<dbReference type="InterPro" id="IPR012347">
    <property type="entry name" value="Ferritin-like"/>
</dbReference>
<dbReference type="EMBL" id="DRXE01000125">
    <property type="protein sequence ID" value="HHM67736.1"/>
    <property type="molecule type" value="Genomic_DNA"/>
</dbReference>
<dbReference type="AlphaFoldDB" id="A0A7C5RED4"/>
<dbReference type="GO" id="GO:0005829">
    <property type="term" value="C:cytosol"/>
    <property type="evidence" value="ECO:0007669"/>
    <property type="project" value="TreeGrafter"/>
</dbReference>
<reference evidence="1" key="1">
    <citation type="journal article" date="2020" name="mSystems">
        <title>Genome- and Community-Level Interaction Insights into Carbon Utilization and Element Cycling Functions of Hydrothermarchaeota in Hydrothermal Sediment.</title>
        <authorList>
            <person name="Zhou Z."/>
            <person name="Liu Y."/>
            <person name="Xu W."/>
            <person name="Pan J."/>
            <person name="Luo Z.H."/>
            <person name="Li M."/>
        </authorList>
    </citation>
    <scope>NUCLEOTIDE SEQUENCE [LARGE SCALE GENOMIC DNA]</scope>
    <source>
        <strain evidence="1">SpSt-1071</strain>
    </source>
</reference>
<dbReference type="PANTHER" id="PTHR30458">
    <property type="entry name" value="PHENYLACETIC ACID DEGRADATION PROTEIN PAA"/>
    <property type="match status" value="1"/>
</dbReference>
<sequence>MRLTEEALLERIRSGKLIEGPEYATERYLEGLKRTLIVSADTELISAPAYFRAAQDAPNINAYISATGIIQDELGHAHIAYRLLRDLGVDTDALVFERDPKEFKHPYAFDVPLESWTELVVANAFYDRAGFVLLGDVYRHTSYAPWKRALVKVDREENFHLRHGERWMEILAQDPDKKKELQRAVDWMFVLTLEWFGLPDNLKRHTDQIAYGLKGLTNDQLRQEWMKTAVPLCERLGLRVPAHYEPDLGQYVIDVPFPAEFDAEKKQWLFEKGPITWDQVLARWKARGPANEELVKAIQRGYERIRKTLKA</sequence>
<dbReference type="GO" id="GO:0010124">
    <property type="term" value="P:phenylacetate catabolic process"/>
    <property type="evidence" value="ECO:0007669"/>
    <property type="project" value="InterPro"/>
</dbReference>
<comment type="caution">
    <text evidence="1">The sequence shown here is derived from an EMBL/GenBank/DDBJ whole genome shotgun (WGS) entry which is preliminary data.</text>
</comment>
<dbReference type="PANTHER" id="PTHR30458:SF0">
    <property type="entry name" value="1,2-PHENYLACETYL-COA EPOXIDASE, SUBUNIT C"/>
    <property type="match status" value="1"/>
</dbReference>
<dbReference type="SUPFAM" id="SSF47240">
    <property type="entry name" value="Ferritin-like"/>
    <property type="match status" value="1"/>
</dbReference>
<dbReference type="Gene3D" id="1.20.1260.10">
    <property type="match status" value="1"/>
</dbReference>
<name>A0A7C5RED4_9DEIN</name>